<evidence type="ECO:0000313" key="5">
    <source>
        <dbReference type="EMBL" id="ROT82125.1"/>
    </source>
</evidence>
<evidence type="ECO:0000256" key="3">
    <source>
        <dbReference type="ARBA" id="ARBA00022839"/>
    </source>
</evidence>
<comment type="caution">
    <text evidence="5">The sequence shown here is derived from an EMBL/GenBank/DDBJ whole genome shotgun (WGS) entry which is preliminary data.</text>
</comment>
<keyword evidence="3" id="KW-0269">Exonuclease</keyword>
<dbReference type="InterPro" id="IPR013520">
    <property type="entry name" value="Ribonucl_H"/>
</dbReference>
<dbReference type="SUPFAM" id="SSF53098">
    <property type="entry name" value="Ribonuclease H-like"/>
    <property type="match status" value="1"/>
</dbReference>
<sequence>MATKRLALELGLVQKRQIKTSVINKIPKTKQEFDYIVVLDFESTCWENGPRLGGQEIIEFPAVLLDVYNGKIVSEFQQYVMPTEQPVLSAFCTKLTGITQEQVDNGIPLGACLYMFSKWIRKMSEEYKVTFNANVSGKRATFATWSDWDLGVCLQYECQRKNLRKPEFFNQWIDIRAVYKNFYQRRPQGLAGALKDLGIAFEGREHSGICDTRNTAALVSRMVRDGVLKRLLPFATVDEELSFSLCPSRVLTKEDIFSRVPVESLI</sequence>
<dbReference type="Gene3D" id="3.30.420.10">
    <property type="entry name" value="Ribonuclease H-like superfamily/Ribonuclease H"/>
    <property type="match status" value="1"/>
</dbReference>
<evidence type="ECO:0000259" key="4">
    <source>
        <dbReference type="SMART" id="SM00479"/>
    </source>
</evidence>
<dbReference type="PANTHER" id="PTHR23044:SF61">
    <property type="entry name" value="3'-5' EXORIBONUCLEASE 1-RELATED"/>
    <property type="match status" value="1"/>
</dbReference>
<dbReference type="AlphaFoldDB" id="A0A423U0A3"/>
<keyword evidence="1" id="KW-0540">Nuclease</keyword>
<keyword evidence="6" id="KW-1185">Reference proteome</keyword>
<reference evidence="5 6" key="2">
    <citation type="submission" date="2019-01" db="EMBL/GenBank/DDBJ databases">
        <title>The decoding of complex shrimp genome reveals the adaptation for benthos swimmer, frequently molting mechanism and breeding impact on genome.</title>
        <authorList>
            <person name="Sun Y."/>
            <person name="Gao Y."/>
            <person name="Yu Y."/>
        </authorList>
    </citation>
    <scope>NUCLEOTIDE SEQUENCE [LARGE SCALE GENOMIC DNA]</scope>
    <source>
        <tissue evidence="5">Muscle</tissue>
    </source>
</reference>
<dbReference type="GO" id="GO:0000175">
    <property type="term" value="F:3'-5'-RNA exonuclease activity"/>
    <property type="evidence" value="ECO:0007669"/>
    <property type="project" value="InterPro"/>
</dbReference>
<accession>A0A423U0A3</accession>
<dbReference type="SMART" id="SM00479">
    <property type="entry name" value="EXOIII"/>
    <property type="match status" value="1"/>
</dbReference>
<dbReference type="InterPro" id="IPR012337">
    <property type="entry name" value="RNaseH-like_sf"/>
</dbReference>
<organism evidence="5 6">
    <name type="scientific">Penaeus vannamei</name>
    <name type="common">Whiteleg shrimp</name>
    <name type="synonym">Litopenaeus vannamei</name>
    <dbReference type="NCBI Taxonomy" id="6689"/>
    <lineage>
        <taxon>Eukaryota</taxon>
        <taxon>Metazoa</taxon>
        <taxon>Ecdysozoa</taxon>
        <taxon>Arthropoda</taxon>
        <taxon>Crustacea</taxon>
        <taxon>Multicrustacea</taxon>
        <taxon>Malacostraca</taxon>
        <taxon>Eumalacostraca</taxon>
        <taxon>Eucarida</taxon>
        <taxon>Decapoda</taxon>
        <taxon>Dendrobranchiata</taxon>
        <taxon>Penaeoidea</taxon>
        <taxon>Penaeidae</taxon>
        <taxon>Penaeus</taxon>
    </lineage>
</organism>
<dbReference type="GO" id="GO:0003676">
    <property type="term" value="F:nucleic acid binding"/>
    <property type="evidence" value="ECO:0007669"/>
    <property type="project" value="InterPro"/>
</dbReference>
<dbReference type="InterPro" id="IPR051274">
    <property type="entry name" value="3-5_Exoribonuclease"/>
</dbReference>
<dbReference type="InterPro" id="IPR036397">
    <property type="entry name" value="RNaseH_sf"/>
</dbReference>
<feature type="domain" description="Exonuclease" evidence="4">
    <location>
        <begin position="35"/>
        <end position="228"/>
    </location>
</feature>
<keyword evidence="2" id="KW-0378">Hydrolase</keyword>
<protein>
    <submittedName>
        <fullName evidence="5">Putative ERI1 exoribonuclease 2 isoform X1</fullName>
    </submittedName>
</protein>
<dbReference type="Proteomes" id="UP000283509">
    <property type="component" value="Unassembled WGS sequence"/>
</dbReference>
<dbReference type="STRING" id="6689.A0A423U0A3"/>
<dbReference type="CDD" id="cd06133">
    <property type="entry name" value="ERI-1_3'hExo_like"/>
    <property type="match status" value="1"/>
</dbReference>
<evidence type="ECO:0000256" key="1">
    <source>
        <dbReference type="ARBA" id="ARBA00022722"/>
    </source>
</evidence>
<proteinExistence type="predicted"/>
<gene>
    <name evidence="5" type="ORF">C7M84_024711</name>
</gene>
<name>A0A423U0A3_PENVA</name>
<dbReference type="PANTHER" id="PTHR23044">
    <property type="entry name" value="3'-5' EXONUCLEASE ERI1-RELATED"/>
    <property type="match status" value="1"/>
</dbReference>
<dbReference type="EMBL" id="QCYY01000882">
    <property type="protein sequence ID" value="ROT82125.1"/>
    <property type="molecule type" value="Genomic_DNA"/>
</dbReference>
<dbReference type="Pfam" id="PF00929">
    <property type="entry name" value="RNase_T"/>
    <property type="match status" value="1"/>
</dbReference>
<evidence type="ECO:0000313" key="6">
    <source>
        <dbReference type="Proteomes" id="UP000283509"/>
    </source>
</evidence>
<reference evidence="5 6" key="1">
    <citation type="submission" date="2018-04" db="EMBL/GenBank/DDBJ databases">
        <authorList>
            <person name="Zhang X."/>
            <person name="Yuan J."/>
            <person name="Li F."/>
            <person name="Xiang J."/>
        </authorList>
    </citation>
    <scope>NUCLEOTIDE SEQUENCE [LARGE SCALE GENOMIC DNA]</scope>
    <source>
        <tissue evidence="5">Muscle</tissue>
    </source>
</reference>
<dbReference type="OrthoDB" id="448399at2759"/>
<evidence type="ECO:0000256" key="2">
    <source>
        <dbReference type="ARBA" id="ARBA00022801"/>
    </source>
</evidence>
<dbReference type="InterPro" id="IPR047201">
    <property type="entry name" value="ERI-1_3'hExo-like"/>
</dbReference>